<gene>
    <name evidence="2" type="ORF">BST85_07960</name>
</gene>
<feature type="signal peptide" evidence="1">
    <location>
        <begin position="1"/>
        <end position="18"/>
    </location>
</feature>
<evidence type="ECO:0000256" key="1">
    <source>
        <dbReference type="SAM" id="SignalP"/>
    </source>
</evidence>
<dbReference type="PROSITE" id="PS51257">
    <property type="entry name" value="PROKAR_LIPOPROTEIN"/>
    <property type="match status" value="1"/>
</dbReference>
<evidence type="ECO:0000313" key="3">
    <source>
        <dbReference type="Proteomes" id="UP000239800"/>
    </source>
</evidence>
<organism evidence="2 3">
    <name type="scientific">Aureitalea marina</name>
    <dbReference type="NCBI Taxonomy" id="930804"/>
    <lineage>
        <taxon>Bacteria</taxon>
        <taxon>Pseudomonadati</taxon>
        <taxon>Bacteroidota</taxon>
        <taxon>Flavobacteriia</taxon>
        <taxon>Flavobacteriales</taxon>
        <taxon>Flavobacteriaceae</taxon>
        <taxon>Aureitalea</taxon>
    </lineage>
</organism>
<dbReference type="InterPro" id="IPR024079">
    <property type="entry name" value="MetalloPept_cat_dom_sf"/>
</dbReference>
<sequence>MKSMYLKVLSLLFLVVLAACKSDDGGDSSPEEDSNAGNNLALGVSAGDLLTGGNFQRMVIEFVYSEGFRPRQETIDAFRTFLNARVNKPGGIVFVETVIDPPAGAPFNATEIREIEANNRTQFNTDDTIAVYVFFSNGSAFGDTQTGFTLGTAYRNTSMVVYEKTLRDVSLDNPDFDLGRLEITTLNHEFGHILGLTNILGDDIHEDHEDGINRKHCIINDCLMYFEAQRSSREMLRQVFRNDEVPQLDELCIADLQAKGGK</sequence>
<dbReference type="EMBL" id="MQUB01000001">
    <property type="protein sequence ID" value="PQB04836.1"/>
    <property type="molecule type" value="Genomic_DNA"/>
</dbReference>
<accession>A0A2S7KQD8</accession>
<dbReference type="GO" id="GO:0008237">
    <property type="term" value="F:metallopeptidase activity"/>
    <property type="evidence" value="ECO:0007669"/>
    <property type="project" value="InterPro"/>
</dbReference>
<feature type="chain" id="PRO_5015567857" description="Membrane metalloprotease" evidence="1">
    <location>
        <begin position="19"/>
        <end position="262"/>
    </location>
</feature>
<proteinExistence type="predicted"/>
<dbReference type="Gene3D" id="3.40.390.10">
    <property type="entry name" value="Collagenase (Catalytic Domain)"/>
    <property type="match status" value="1"/>
</dbReference>
<protein>
    <recommendedName>
        <fullName evidence="4">Membrane metalloprotease</fullName>
    </recommendedName>
</protein>
<name>A0A2S7KQD8_9FLAO</name>
<evidence type="ECO:0000313" key="2">
    <source>
        <dbReference type="EMBL" id="PQB04836.1"/>
    </source>
</evidence>
<dbReference type="SUPFAM" id="SSF55486">
    <property type="entry name" value="Metalloproteases ('zincins'), catalytic domain"/>
    <property type="match status" value="1"/>
</dbReference>
<dbReference type="AlphaFoldDB" id="A0A2S7KQD8"/>
<evidence type="ECO:0008006" key="4">
    <source>
        <dbReference type="Google" id="ProtNLM"/>
    </source>
</evidence>
<dbReference type="OrthoDB" id="1121673at2"/>
<keyword evidence="3" id="KW-1185">Reference proteome</keyword>
<dbReference type="RefSeq" id="WP_104812765.1">
    <property type="nucleotide sequence ID" value="NZ_MQUB01000001.1"/>
</dbReference>
<comment type="caution">
    <text evidence="2">The sequence shown here is derived from an EMBL/GenBank/DDBJ whole genome shotgun (WGS) entry which is preliminary data.</text>
</comment>
<keyword evidence="1" id="KW-0732">Signal</keyword>
<reference evidence="2 3" key="1">
    <citation type="submission" date="2016-11" db="EMBL/GenBank/DDBJ databases">
        <title>Trade-off between light-utilization and light-protection in marine flavobacteria.</title>
        <authorList>
            <person name="Kumagai Y."/>
        </authorList>
    </citation>
    <scope>NUCLEOTIDE SEQUENCE [LARGE SCALE GENOMIC DNA]</scope>
    <source>
        <strain evidence="2 3">NBRC 107741</strain>
    </source>
</reference>
<dbReference type="Proteomes" id="UP000239800">
    <property type="component" value="Unassembled WGS sequence"/>
</dbReference>